<comment type="caution">
    <text evidence="2">The sequence shown here is derived from an EMBL/GenBank/DDBJ whole genome shotgun (WGS) entry which is preliminary data.</text>
</comment>
<feature type="compositionally biased region" description="Polar residues" evidence="1">
    <location>
        <begin position="37"/>
        <end position="46"/>
    </location>
</feature>
<feature type="compositionally biased region" description="Basic residues" evidence="1">
    <location>
        <begin position="11"/>
        <end position="20"/>
    </location>
</feature>
<name>A0AAD9MN52_RIDPI</name>
<evidence type="ECO:0000256" key="1">
    <source>
        <dbReference type="SAM" id="MobiDB-lite"/>
    </source>
</evidence>
<keyword evidence="3" id="KW-1185">Reference proteome</keyword>
<accession>A0AAD9MN52</accession>
<dbReference type="EMBL" id="JAODUO010005908">
    <property type="protein sequence ID" value="KAK2140197.1"/>
    <property type="molecule type" value="Genomic_DNA"/>
</dbReference>
<gene>
    <name evidence="2" type="ORF">NP493_5915g00002</name>
</gene>
<feature type="region of interest" description="Disordered" evidence="1">
    <location>
        <begin position="1"/>
        <end position="46"/>
    </location>
</feature>
<dbReference type="Proteomes" id="UP001209878">
    <property type="component" value="Unassembled WGS sequence"/>
</dbReference>
<evidence type="ECO:0000313" key="2">
    <source>
        <dbReference type="EMBL" id="KAK2140197.1"/>
    </source>
</evidence>
<dbReference type="AlphaFoldDB" id="A0AAD9MN52"/>
<organism evidence="2 3">
    <name type="scientific">Ridgeia piscesae</name>
    <name type="common">Tubeworm</name>
    <dbReference type="NCBI Taxonomy" id="27915"/>
    <lineage>
        <taxon>Eukaryota</taxon>
        <taxon>Metazoa</taxon>
        <taxon>Spiralia</taxon>
        <taxon>Lophotrochozoa</taxon>
        <taxon>Annelida</taxon>
        <taxon>Polychaeta</taxon>
        <taxon>Sedentaria</taxon>
        <taxon>Canalipalpata</taxon>
        <taxon>Sabellida</taxon>
        <taxon>Siboglinidae</taxon>
        <taxon>Ridgeia</taxon>
    </lineage>
</organism>
<sequence length="46" mass="5198">MFIAITISRHTNTHTKKKQKTPQLNTVGGDPSRHAPQHTNLDGKQY</sequence>
<reference evidence="2" key="1">
    <citation type="journal article" date="2023" name="Mol. Biol. Evol.">
        <title>Third-Generation Sequencing Reveals the Adaptive Role of the Epigenome in Three Deep-Sea Polychaetes.</title>
        <authorList>
            <person name="Perez M."/>
            <person name="Aroh O."/>
            <person name="Sun Y."/>
            <person name="Lan Y."/>
            <person name="Juniper S.K."/>
            <person name="Young C.R."/>
            <person name="Angers B."/>
            <person name="Qian P.Y."/>
        </authorList>
    </citation>
    <scope>NUCLEOTIDE SEQUENCE</scope>
    <source>
        <strain evidence="2">R07B-5</strain>
    </source>
</reference>
<proteinExistence type="predicted"/>
<protein>
    <submittedName>
        <fullName evidence="2">Uncharacterized protein</fullName>
    </submittedName>
</protein>
<evidence type="ECO:0000313" key="3">
    <source>
        <dbReference type="Proteomes" id="UP001209878"/>
    </source>
</evidence>